<evidence type="ECO:0000313" key="3">
    <source>
        <dbReference type="Proteomes" id="UP000274661"/>
    </source>
</evidence>
<sequence>MSLRAYSFLAGLAALVASPAAAQSTVATGTWSAGGDVRLTAADGERSWLDGGLGKLGSERGVNATLGRADLSWQPRFGWDLSGVVVGTLQGGPGRITGGISQAYLAIKPLQGGRLRWSGRLGLLWPPVSLEHGGADWHVTDTITPSAINSWIGEEVRPAAVEASLTATLGEHRLVVSGAAIAANDTAGALLTYRGWALHDRVTLAGRAQPLAILSEEIEAAQPHFTHPLLDVKPGFARRPGYYGRLGWSPPLPFHLELFHYDNRGDPEAVNADLEWGWRTRFTNLGAVVDLAPATRLKVQALTGRTRMGLVEDGRIWIDNRFRSAFALLVHDLPRGGVAARVEAFGTRNRGRYIDDEYDERGWAATLAGHRELTPATSLWLEAIHIASRREQREDIGLEPSQSQDQLQASLRFRW</sequence>
<protein>
    <submittedName>
        <fullName evidence="2">Uncharacterized protein</fullName>
    </submittedName>
</protein>
<keyword evidence="3" id="KW-1185">Reference proteome</keyword>
<dbReference type="OrthoDB" id="7531957at2"/>
<feature type="signal peptide" evidence="1">
    <location>
        <begin position="1"/>
        <end position="22"/>
    </location>
</feature>
<dbReference type="Proteomes" id="UP000274661">
    <property type="component" value="Unassembled WGS sequence"/>
</dbReference>
<dbReference type="AlphaFoldDB" id="A0A429VD07"/>
<accession>A0A429VD07</accession>
<dbReference type="EMBL" id="RWJF01000001">
    <property type="protein sequence ID" value="RST31751.1"/>
    <property type="molecule type" value="Genomic_DNA"/>
</dbReference>
<comment type="caution">
    <text evidence="2">The sequence shown here is derived from an EMBL/GenBank/DDBJ whole genome shotgun (WGS) entry which is preliminary data.</text>
</comment>
<name>A0A429VD07_9SPHN</name>
<dbReference type="RefSeq" id="WP_126719690.1">
    <property type="nucleotide sequence ID" value="NZ_RWJF01000001.1"/>
</dbReference>
<feature type="chain" id="PRO_5019186628" evidence="1">
    <location>
        <begin position="23"/>
        <end position="415"/>
    </location>
</feature>
<proteinExistence type="predicted"/>
<keyword evidence="1" id="KW-0732">Signal</keyword>
<evidence type="ECO:0000256" key="1">
    <source>
        <dbReference type="SAM" id="SignalP"/>
    </source>
</evidence>
<reference evidence="2 3" key="1">
    <citation type="submission" date="2018-12" db="EMBL/GenBank/DDBJ databases">
        <title>Sphingomonas sp. HMF7854 Genome sequencing and assembly.</title>
        <authorList>
            <person name="Cha I."/>
            <person name="Kang H."/>
            <person name="Kim H."/>
            <person name="Kang J."/>
            <person name="Joh K."/>
        </authorList>
    </citation>
    <scope>NUCLEOTIDE SEQUENCE [LARGE SCALE GENOMIC DNA]</scope>
    <source>
        <strain evidence="2 3">HMF7854</strain>
    </source>
</reference>
<organism evidence="2 3">
    <name type="scientific">Sphingomonas ginkgonis</name>
    <dbReference type="NCBI Taxonomy" id="2315330"/>
    <lineage>
        <taxon>Bacteria</taxon>
        <taxon>Pseudomonadati</taxon>
        <taxon>Pseudomonadota</taxon>
        <taxon>Alphaproteobacteria</taxon>
        <taxon>Sphingomonadales</taxon>
        <taxon>Sphingomonadaceae</taxon>
        <taxon>Sphingomonas</taxon>
    </lineage>
</organism>
<gene>
    <name evidence="2" type="ORF">HMF7854_13565</name>
</gene>
<evidence type="ECO:0000313" key="2">
    <source>
        <dbReference type="EMBL" id="RST31751.1"/>
    </source>
</evidence>